<feature type="domain" description="ABC transmembrane type-1" evidence="8">
    <location>
        <begin position="83"/>
        <end position="275"/>
    </location>
</feature>
<gene>
    <name evidence="9" type="primary">sugB_1</name>
    <name evidence="10" type="synonym">sugB_2</name>
    <name evidence="10" type="ORF">BIFLH664_00780</name>
    <name evidence="9" type="ORF">BIFLH665_00017</name>
</gene>
<dbReference type="SUPFAM" id="SSF161098">
    <property type="entry name" value="MetI-like"/>
    <property type="match status" value="1"/>
</dbReference>
<keyword evidence="5 7" id="KW-1133">Transmembrane helix</keyword>
<keyword evidence="6 7" id="KW-0472">Membrane</keyword>
<evidence type="ECO:0000256" key="2">
    <source>
        <dbReference type="ARBA" id="ARBA00022448"/>
    </source>
</evidence>
<feature type="transmembrane region" description="Helical" evidence="7">
    <location>
        <begin position="118"/>
        <end position="139"/>
    </location>
</feature>
<feature type="transmembrane region" description="Helical" evidence="7">
    <location>
        <begin position="208"/>
        <end position="229"/>
    </location>
</feature>
<dbReference type="Proteomes" id="UP000494270">
    <property type="component" value="Unassembled WGS sequence"/>
</dbReference>
<name>A0A8U0LD96_BIFLI</name>
<sequence length="291" mass="31870">MTNASHPFGRRRLNIPSTPRTGVAAAMSWIGMTIVAAAFLLPLVWVFFASFDDQATFTTRIPKIFSLENYRAVLTPDMSLRPLGNSLIISIAVTVIVLVCAVLVAYPISRYESRFNCPFMYIILFGTCLPITAIMVPVYSLFVSLNLLDSTIGVVLFLSATSLPMAVWLVKGYMDGVPIDVEEAAWVDGASKMRTIWQIVVPLMRPGLVVVAVFVFMGAWGDFFTPYILLMDPEKLPASVAIYNFFGQHGSIQYGQLAAFAVLYSLPPVVLYTLSTRFVGGTYSMAGGTKG</sequence>
<dbReference type="PROSITE" id="PS50928">
    <property type="entry name" value="ABC_TM1"/>
    <property type="match status" value="1"/>
</dbReference>
<dbReference type="EMBL" id="CABWKE010000001">
    <property type="protein sequence ID" value="VWQ26928.1"/>
    <property type="molecule type" value="Genomic_DNA"/>
</dbReference>
<comment type="similarity">
    <text evidence="7">Belongs to the binding-protein-dependent transport system permease family.</text>
</comment>
<evidence type="ECO:0000256" key="4">
    <source>
        <dbReference type="ARBA" id="ARBA00022692"/>
    </source>
</evidence>
<evidence type="ECO:0000313" key="11">
    <source>
        <dbReference type="Proteomes" id="UP000494179"/>
    </source>
</evidence>
<dbReference type="EMBL" id="CABWKI010000007">
    <property type="protein sequence ID" value="VWQ34427.1"/>
    <property type="molecule type" value="Genomic_DNA"/>
</dbReference>
<reference evidence="11 12" key="1">
    <citation type="submission" date="2019-10" db="EMBL/GenBank/DDBJ databases">
        <authorList>
            <consortium name="Melissa Lawson"/>
            <person name="O'neill I."/>
        </authorList>
    </citation>
    <scope>NUCLEOTIDE SEQUENCE [LARGE SCALE GENOMIC DNA]</scope>
    <source>
        <strain evidence="10">LH_664</strain>
        <strain evidence="9">LH_665</strain>
    </source>
</reference>
<dbReference type="Pfam" id="PF00528">
    <property type="entry name" value="BPD_transp_1"/>
    <property type="match status" value="1"/>
</dbReference>
<feature type="transmembrane region" description="Helical" evidence="7">
    <location>
        <begin position="151"/>
        <end position="170"/>
    </location>
</feature>
<dbReference type="Proteomes" id="UP000494179">
    <property type="component" value="Unassembled WGS sequence"/>
</dbReference>
<dbReference type="GO" id="GO:0055085">
    <property type="term" value="P:transmembrane transport"/>
    <property type="evidence" value="ECO:0007669"/>
    <property type="project" value="InterPro"/>
</dbReference>
<dbReference type="Gene3D" id="1.10.3720.10">
    <property type="entry name" value="MetI-like"/>
    <property type="match status" value="1"/>
</dbReference>
<accession>A0A8U0LD96</accession>
<feature type="transmembrane region" description="Helical" evidence="7">
    <location>
        <begin position="87"/>
        <end position="106"/>
    </location>
</feature>
<dbReference type="InterPro" id="IPR050901">
    <property type="entry name" value="BP-dep_ABC_trans_perm"/>
</dbReference>
<organism evidence="9 12">
    <name type="scientific">Bifidobacterium longum subsp. infantis</name>
    <dbReference type="NCBI Taxonomy" id="1682"/>
    <lineage>
        <taxon>Bacteria</taxon>
        <taxon>Bacillati</taxon>
        <taxon>Actinomycetota</taxon>
        <taxon>Actinomycetes</taxon>
        <taxon>Bifidobacteriales</taxon>
        <taxon>Bifidobacteriaceae</taxon>
        <taxon>Bifidobacterium</taxon>
    </lineage>
</organism>
<dbReference type="PANTHER" id="PTHR32243:SF18">
    <property type="entry name" value="INNER MEMBRANE ABC TRANSPORTER PERMEASE PROTEIN YCJP"/>
    <property type="match status" value="1"/>
</dbReference>
<feature type="transmembrane region" description="Helical" evidence="7">
    <location>
        <begin position="254"/>
        <end position="274"/>
    </location>
</feature>
<dbReference type="InterPro" id="IPR035906">
    <property type="entry name" value="MetI-like_sf"/>
</dbReference>
<comment type="caution">
    <text evidence="9">The sequence shown here is derived from an EMBL/GenBank/DDBJ whole genome shotgun (WGS) entry which is preliminary data.</text>
</comment>
<keyword evidence="2 7" id="KW-0813">Transport</keyword>
<evidence type="ECO:0000256" key="3">
    <source>
        <dbReference type="ARBA" id="ARBA00022475"/>
    </source>
</evidence>
<dbReference type="PANTHER" id="PTHR32243">
    <property type="entry name" value="MALTOSE TRANSPORT SYSTEM PERMEASE-RELATED"/>
    <property type="match status" value="1"/>
</dbReference>
<dbReference type="InterPro" id="IPR000515">
    <property type="entry name" value="MetI-like"/>
</dbReference>
<evidence type="ECO:0000256" key="6">
    <source>
        <dbReference type="ARBA" id="ARBA00023136"/>
    </source>
</evidence>
<proteinExistence type="inferred from homology"/>
<protein>
    <submittedName>
        <fullName evidence="9">Trehalose transport system permease protein SugB</fullName>
    </submittedName>
</protein>
<comment type="subcellular location">
    <subcellularLocation>
        <location evidence="1 7">Cell membrane</location>
        <topology evidence="1 7">Multi-pass membrane protein</topology>
    </subcellularLocation>
</comment>
<dbReference type="AlphaFoldDB" id="A0A8U0LD96"/>
<evidence type="ECO:0000256" key="5">
    <source>
        <dbReference type="ARBA" id="ARBA00022989"/>
    </source>
</evidence>
<evidence type="ECO:0000313" key="12">
    <source>
        <dbReference type="Proteomes" id="UP000494270"/>
    </source>
</evidence>
<evidence type="ECO:0000256" key="7">
    <source>
        <dbReference type="RuleBase" id="RU363032"/>
    </source>
</evidence>
<keyword evidence="4 7" id="KW-0812">Transmembrane</keyword>
<dbReference type="GO" id="GO:0005886">
    <property type="term" value="C:plasma membrane"/>
    <property type="evidence" value="ECO:0007669"/>
    <property type="project" value="UniProtKB-SubCell"/>
</dbReference>
<keyword evidence="3" id="KW-1003">Cell membrane</keyword>
<evidence type="ECO:0000256" key="1">
    <source>
        <dbReference type="ARBA" id="ARBA00004651"/>
    </source>
</evidence>
<evidence type="ECO:0000313" key="9">
    <source>
        <dbReference type="EMBL" id="VWQ26928.1"/>
    </source>
</evidence>
<feature type="transmembrane region" description="Helical" evidence="7">
    <location>
        <begin position="21"/>
        <end position="48"/>
    </location>
</feature>
<evidence type="ECO:0000313" key="10">
    <source>
        <dbReference type="EMBL" id="VWQ34427.1"/>
    </source>
</evidence>
<evidence type="ECO:0000259" key="8">
    <source>
        <dbReference type="PROSITE" id="PS50928"/>
    </source>
</evidence>
<dbReference type="CDD" id="cd06261">
    <property type="entry name" value="TM_PBP2"/>
    <property type="match status" value="1"/>
</dbReference>